<evidence type="ECO:0000313" key="2">
    <source>
        <dbReference type="EMBL" id="MVU83440.1"/>
    </source>
</evidence>
<dbReference type="Pfam" id="PF01823">
    <property type="entry name" value="MACPF"/>
    <property type="match status" value="1"/>
</dbReference>
<dbReference type="SMART" id="SM00457">
    <property type="entry name" value="MACPF"/>
    <property type="match status" value="1"/>
</dbReference>
<sequence>MSLIPGASAVGRGFNILGTYSTKSLMPQIIALGPDDGTFEYPPTGITYQVPQNAQAVQSTHTTGSSYVYSTVEQFQSHFSSKAGVKASYGAFSGQFDVAYQKTVNTDQSYYYGIYEADYTAWDLFLNDSSPDAQTPAFRNDPDVKNLPDNFTPQNQEQFFAVFRKWGTHFVGSVVVGGSLDYYEAVQTSYSSNQQSVSANIQLEYKAVFTSSKAESKTQWDELGKTWSNSRLVTVSATGGDNSILDALNPSYGDNHVGIFTQWSNAVMRNPAVIEFRLKPLTDLFSGNQAGAVSDALEAYTNGAILVFADTDYTPGLAPGGGNVSTDWGIIANGNVAVVSPPVEPPPPYVVAPGQVAPVGGYQLALYDPHTYEPIMVHLYYQTYVPQTLKPNPSIYHAMMTDLNKVTQHGYVAAVSGFGVDLQNYPTQEFSHWLMSIGATMDPWKKFKGYSDKAGSCCYVVLGKQGSVQGHAVELMQAVYSPSNWMEQPYLFNMNPSVLGLTYARTASKVAGQHGYGSLALPEAGPQ</sequence>
<organism evidence="2 3">
    <name type="scientific">Nocardia terrae</name>
    <dbReference type="NCBI Taxonomy" id="2675851"/>
    <lineage>
        <taxon>Bacteria</taxon>
        <taxon>Bacillati</taxon>
        <taxon>Actinomycetota</taxon>
        <taxon>Actinomycetes</taxon>
        <taxon>Mycobacteriales</taxon>
        <taxon>Nocardiaceae</taxon>
        <taxon>Nocardia</taxon>
    </lineage>
</organism>
<feature type="domain" description="MACPF" evidence="1">
    <location>
        <begin position="1"/>
        <end position="315"/>
    </location>
</feature>
<dbReference type="PANTHER" id="PTHR46549">
    <property type="entry name" value="MACPF DOMAIN-CONTAINING PROTEIN"/>
    <property type="match status" value="1"/>
</dbReference>
<dbReference type="PANTHER" id="PTHR46549:SF1">
    <property type="entry name" value="MACPF DOMAIN-CONTAINING PROTEIN"/>
    <property type="match status" value="1"/>
</dbReference>
<reference evidence="2 3" key="1">
    <citation type="submission" date="2019-12" db="EMBL/GenBank/DDBJ databases">
        <title>Nocardia sp. nov. ET3-3 isolated from soil.</title>
        <authorList>
            <person name="Kanchanasin P."/>
            <person name="Tanasupawat S."/>
            <person name="Yuki M."/>
            <person name="Kudo T."/>
        </authorList>
    </citation>
    <scope>NUCLEOTIDE SEQUENCE [LARGE SCALE GENOMIC DNA]</scope>
    <source>
        <strain evidence="2 3">ET3-3</strain>
    </source>
</reference>
<dbReference type="Proteomes" id="UP000466794">
    <property type="component" value="Unassembled WGS sequence"/>
</dbReference>
<name>A0A7K1V9W7_9NOCA</name>
<keyword evidence="3" id="KW-1185">Reference proteome</keyword>
<dbReference type="RefSeq" id="WP_157393023.1">
    <property type="nucleotide sequence ID" value="NZ_WRPP01000013.1"/>
</dbReference>
<proteinExistence type="predicted"/>
<dbReference type="InterPro" id="IPR020864">
    <property type="entry name" value="MACPF"/>
</dbReference>
<accession>A0A7K1V9W7</accession>
<dbReference type="EMBL" id="WRPP01000013">
    <property type="protein sequence ID" value="MVU83440.1"/>
    <property type="molecule type" value="Genomic_DNA"/>
</dbReference>
<comment type="caution">
    <text evidence="2">The sequence shown here is derived from an EMBL/GenBank/DDBJ whole genome shotgun (WGS) entry which is preliminary data.</text>
</comment>
<protein>
    <recommendedName>
        <fullName evidence="1">MACPF domain-containing protein</fullName>
    </recommendedName>
</protein>
<evidence type="ECO:0000259" key="1">
    <source>
        <dbReference type="PROSITE" id="PS51412"/>
    </source>
</evidence>
<dbReference type="AlphaFoldDB" id="A0A7K1V9W7"/>
<evidence type="ECO:0000313" key="3">
    <source>
        <dbReference type="Proteomes" id="UP000466794"/>
    </source>
</evidence>
<gene>
    <name evidence="2" type="ORF">GPX89_40160</name>
</gene>
<dbReference type="PROSITE" id="PS51412">
    <property type="entry name" value="MACPF_2"/>
    <property type="match status" value="1"/>
</dbReference>